<dbReference type="Pfam" id="PF00908">
    <property type="entry name" value="dTDP_sugar_isom"/>
    <property type="match status" value="1"/>
</dbReference>
<dbReference type="InterPro" id="IPR000888">
    <property type="entry name" value="RmlC-like"/>
</dbReference>
<dbReference type="Proteomes" id="UP001524383">
    <property type="component" value="Unassembled WGS sequence"/>
</dbReference>
<dbReference type="PANTHER" id="PTHR21047:SF2">
    <property type="entry name" value="THYMIDINE DIPHOSPHO-4-KETO-RHAMNOSE 3,5-EPIMERASE"/>
    <property type="match status" value="1"/>
</dbReference>
<dbReference type="SUPFAM" id="SSF51182">
    <property type="entry name" value="RmlC-like cupins"/>
    <property type="match status" value="1"/>
</dbReference>
<dbReference type="PANTHER" id="PTHR21047">
    <property type="entry name" value="DTDP-6-DEOXY-D-GLUCOSE-3,5 EPIMERASE"/>
    <property type="match status" value="1"/>
</dbReference>
<dbReference type="EMBL" id="VOTZ01000009">
    <property type="protein sequence ID" value="MCQ1538466.1"/>
    <property type="molecule type" value="Genomic_DNA"/>
</dbReference>
<organism evidence="1 2">
    <name type="scientific">Methanocalculus taiwanensis</name>
    <dbReference type="NCBI Taxonomy" id="106207"/>
    <lineage>
        <taxon>Archaea</taxon>
        <taxon>Methanobacteriati</taxon>
        <taxon>Methanobacteriota</taxon>
        <taxon>Stenosarchaea group</taxon>
        <taxon>Methanomicrobia</taxon>
        <taxon>Methanomicrobiales</taxon>
        <taxon>Methanocalculaceae</taxon>
        <taxon>Methanocalculus</taxon>
    </lineage>
</organism>
<gene>
    <name evidence="1" type="ORF">FTO68_05625</name>
</gene>
<dbReference type="InterPro" id="IPR011051">
    <property type="entry name" value="RmlC_Cupin_sf"/>
</dbReference>
<proteinExistence type="predicted"/>
<evidence type="ECO:0000313" key="2">
    <source>
        <dbReference type="Proteomes" id="UP001524383"/>
    </source>
</evidence>
<evidence type="ECO:0000313" key="1">
    <source>
        <dbReference type="EMBL" id="MCQ1538466.1"/>
    </source>
</evidence>
<dbReference type="Gene3D" id="2.60.120.10">
    <property type="entry name" value="Jelly Rolls"/>
    <property type="match status" value="1"/>
</dbReference>
<comment type="caution">
    <text evidence="1">The sequence shown here is derived from an EMBL/GenBank/DDBJ whole genome shotgun (WGS) entry which is preliminary data.</text>
</comment>
<accession>A0ABD4TJ37</accession>
<sequence>MIEGVQIIPLRTILDERGMVRHMIRSTDPHFSEFGEIYFSVIFPGAIKAWHVHRKMELNYAVISGNIKLVLYDARDNSQTRGVLEEIFMGEDNYVLVKVPPHVVNGFTGVGGEKAIVANCASIPHDPDEIERFDPFDPTIGYEWGIRHG</sequence>
<name>A0ABD4TJ37_9EURY</name>
<dbReference type="InterPro" id="IPR014710">
    <property type="entry name" value="RmlC-like_jellyroll"/>
</dbReference>
<protein>
    <submittedName>
        <fullName evidence="1">dTDP-4-dehydrorhamnose 3,5-epimerase</fullName>
    </submittedName>
</protein>
<dbReference type="AlphaFoldDB" id="A0ABD4TJ37"/>
<reference evidence="1 2" key="1">
    <citation type="submission" date="2019-08" db="EMBL/GenBank/DDBJ databases">
        <authorList>
            <person name="Chen S.-C."/>
            <person name="Lai M.-C."/>
            <person name="You Y.-T."/>
        </authorList>
    </citation>
    <scope>NUCLEOTIDE SEQUENCE [LARGE SCALE GENOMIC DNA]</scope>
    <source>
        <strain evidence="1 2">P2F9704a</strain>
    </source>
</reference>
<keyword evidence="2" id="KW-1185">Reference proteome</keyword>